<gene>
    <name evidence="2" type="ORF">HCA52_13650</name>
    <name evidence="3" type="ORF">HCA55_14735</name>
</gene>
<evidence type="ECO:0000313" key="2">
    <source>
        <dbReference type="EMBL" id="MBC1794471.1"/>
    </source>
</evidence>
<dbReference type="Proteomes" id="UP000548082">
    <property type="component" value="Unassembled WGS sequence"/>
</dbReference>
<evidence type="ECO:0000256" key="1">
    <source>
        <dbReference type="SAM" id="Coils"/>
    </source>
</evidence>
<keyword evidence="1" id="KW-0175">Coiled coil</keyword>
<name>A0A7X1CMN6_9LIST</name>
<evidence type="ECO:0000313" key="5">
    <source>
        <dbReference type="Proteomes" id="UP000548082"/>
    </source>
</evidence>
<accession>A0A7X1CMN6</accession>
<dbReference type="Proteomes" id="UP000539064">
    <property type="component" value="Unassembled WGS sequence"/>
</dbReference>
<feature type="coiled-coil region" evidence="1">
    <location>
        <begin position="22"/>
        <end position="92"/>
    </location>
</feature>
<organism evidence="2 4">
    <name type="scientific">Listeria booriae</name>
    <dbReference type="NCBI Taxonomy" id="1552123"/>
    <lineage>
        <taxon>Bacteria</taxon>
        <taxon>Bacillati</taxon>
        <taxon>Bacillota</taxon>
        <taxon>Bacilli</taxon>
        <taxon>Bacillales</taxon>
        <taxon>Listeriaceae</taxon>
        <taxon>Listeria</taxon>
    </lineage>
</organism>
<dbReference type="AlphaFoldDB" id="A0A7X1CMN6"/>
<proteinExistence type="predicted"/>
<dbReference type="EMBL" id="JAARVD010000008">
    <property type="protein sequence ID" value="MBC1797989.1"/>
    <property type="molecule type" value="Genomic_DNA"/>
</dbReference>
<evidence type="ECO:0000313" key="4">
    <source>
        <dbReference type="Proteomes" id="UP000539064"/>
    </source>
</evidence>
<reference evidence="4 5" key="1">
    <citation type="submission" date="2020-03" db="EMBL/GenBank/DDBJ databases">
        <title>Soil Listeria distribution.</title>
        <authorList>
            <person name="Liao J."/>
            <person name="Wiedmann M."/>
        </authorList>
    </citation>
    <scope>NUCLEOTIDE SEQUENCE [LARGE SCALE GENOMIC DNA]</scope>
    <source>
        <strain evidence="2 4">FSL L7-0978</strain>
        <strain evidence="3 5">FSL L7-0990</strain>
    </source>
</reference>
<comment type="caution">
    <text evidence="2">The sequence shown here is derived from an EMBL/GenBank/DDBJ whole genome shotgun (WGS) entry which is preliminary data.</text>
</comment>
<dbReference type="RefSeq" id="WP_185426821.1">
    <property type="nucleotide sequence ID" value="NZ_JAARRV010000006.1"/>
</dbReference>
<dbReference type="EMBL" id="JAARVG010000014">
    <property type="protein sequence ID" value="MBC1794471.1"/>
    <property type="molecule type" value="Genomic_DNA"/>
</dbReference>
<sequence>MSFLGIWDTPVEKLLNKYRGLEDDVKDVIEYLQEEMDEAKSEIQRIHNKLLTYSSATGELAKIYYEKIEDHKTRLNNMCSECENTIDTLKAKKKVIATKIEKLEYYRKKEEEEDKEYKFSEISV</sequence>
<evidence type="ECO:0000313" key="3">
    <source>
        <dbReference type="EMBL" id="MBC1797989.1"/>
    </source>
</evidence>
<protein>
    <submittedName>
        <fullName evidence="2">Uncharacterized protein</fullName>
    </submittedName>
</protein>